<keyword evidence="4 5" id="KW-0472">Membrane</keyword>
<feature type="transmembrane region" description="Helical" evidence="5">
    <location>
        <begin position="401"/>
        <end position="424"/>
    </location>
</feature>
<dbReference type="EMBL" id="WEGK01000001">
    <property type="protein sequence ID" value="MQY17020.1"/>
    <property type="molecule type" value="Genomic_DNA"/>
</dbReference>
<dbReference type="OrthoDB" id="9787026at2"/>
<keyword evidence="3 5" id="KW-1133">Transmembrane helix</keyword>
<dbReference type="InterPro" id="IPR005829">
    <property type="entry name" value="Sugar_transporter_CS"/>
</dbReference>
<dbReference type="Pfam" id="PF00083">
    <property type="entry name" value="Sugar_tr"/>
    <property type="match status" value="1"/>
</dbReference>
<dbReference type="GO" id="GO:0005886">
    <property type="term" value="C:plasma membrane"/>
    <property type="evidence" value="ECO:0007669"/>
    <property type="project" value="UniProtKB-SubCell"/>
</dbReference>
<keyword evidence="8" id="KW-1185">Reference proteome</keyword>
<evidence type="ECO:0000256" key="2">
    <source>
        <dbReference type="ARBA" id="ARBA00022692"/>
    </source>
</evidence>
<evidence type="ECO:0000256" key="3">
    <source>
        <dbReference type="ARBA" id="ARBA00022989"/>
    </source>
</evidence>
<sequence length="439" mass="45589">MIRTSTPSDATTFAPLTPRRVTYTTAVAFLAWTLAVYDQITFGNLLPVIGDDFSWSSSTSSYVATAVSAGSMLIALTVGPVIDRLGRRPALLITTSGAAVSSGLAALAIGPISLVFTRALSGFGAAEQSVNAAYLNEIYGPRRKGLMYAMVQAGWPVGVMLSAGLAAVLEPVVGWRGVFAVATFPLLVILLLRTGLRESPHFLKMRRLRELRSTGRTSEAATLALEWGIEQPGTSRVTYAELLRGRLLRPTIVLCLAFFVKLIADSQLTVLATTVLRDVKGVSIAGALWMVVVANLVAIAGYLALGHLGDRIGRRETVILAQCAAAISTAWLLFAAHGTAGVLIAYSATLFFAQGAAAPLFTYLGEVFPTRVRGSGAALVGAVGPLGGIVGPLLYGGLQDAGWTATAAAGSGVLACVVAAALMFGAPRVRPGTVLEAGA</sequence>
<dbReference type="RefSeq" id="WP_153407191.1">
    <property type="nucleotide sequence ID" value="NZ_WEGK01000001.1"/>
</dbReference>
<feature type="transmembrane region" description="Helical" evidence="5">
    <location>
        <begin position="146"/>
        <end position="169"/>
    </location>
</feature>
<name>A0A7K0CU72_9NOCA</name>
<reference evidence="7 8" key="1">
    <citation type="submission" date="2019-10" db="EMBL/GenBank/DDBJ databases">
        <title>Nocardia macrotermitis sp. nov. and Nocardia aurantia sp. nov., isolated from the gut of fungus growing-termite Macrotermes natalensis.</title>
        <authorList>
            <person name="Benndorf R."/>
            <person name="Schwitalla J."/>
            <person name="Martin K."/>
            <person name="De Beer W."/>
            <person name="Kaster A.-K."/>
            <person name="Vollmers J."/>
            <person name="Poulsen M."/>
            <person name="Beemelmanns C."/>
        </authorList>
    </citation>
    <scope>NUCLEOTIDE SEQUENCE [LARGE SCALE GENOMIC DNA]</scope>
    <source>
        <strain evidence="7 8">RB20</strain>
    </source>
</reference>
<comment type="subcellular location">
    <subcellularLocation>
        <location evidence="1">Cell membrane</location>
        <topology evidence="1">Multi-pass membrane protein</topology>
    </subcellularLocation>
</comment>
<accession>A0A7K0CU72</accession>
<dbReference type="PROSITE" id="PS00216">
    <property type="entry name" value="SUGAR_TRANSPORT_1"/>
    <property type="match status" value="1"/>
</dbReference>
<feature type="transmembrane region" description="Helical" evidence="5">
    <location>
        <begin position="343"/>
        <end position="364"/>
    </location>
</feature>
<evidence type="ECO:0000259" key="6">
    <source>
        <dbReference type="PROSITE" id="PS50850"/>
    </source>
</evidence>
<evidence type="ECO:0000256" key="5">
    <source>
        <dbReference type="SAM" id="Phobius"/>
    </source>
</evidence>
<feature type="transmembrane region" description="Helical" evidence="5">
    <location>
        <begin position="60"/>
        <end position="78"/>
    </location>
</feature>
<feature type="transmembrane region" description="Helical" evidence="5">
    <location>
        <begin position="175"/>
        <end position="196"/>
    </location>
</feature>
<dbReference type="PANTHER" id="PTHR23508:SF10">
    <property type="entry name" value="CARBOXYLIC ACID TRANSPORTER PROTEIN HOMOLOG"/>
    <property type="match status" value="1"/>
</dbReference>
<dbReference type="GO" id="GO:0046943">
    <property type="term" value="F:carboxylic acid transmembrane transporter activity"/>
    <property type="evidence" value="ECO:0007669"/>
    <property type="project" value="TreeGrafter"/>
</dbReference>
<dbReference type="AlphaFoldDB" id="A0A7K0CU72"/>
<evidence type="ECO:0000256" key="4">
    <source>
        <dbReference type="ARBA" id="ARBA00023136"/>
    </source>
</evidence>
<evidence type="ECO:0000313" key="8">
    <source>
        <dbReference type="Proteomes" id="UP000438448"/>
    </source>
</evidence>
<evidence type="ECO:0000256" key="1">
    <source>
        <dbReference type="ARBA" id="ARBA00004651"/>
    </source>
</evidence>
<dbReference type="PROSITE" id="PS50850">
    <property type="entry name" value="MFS"/>
    <property type="match status" value="1"/>
</dbReference>
<feature type="transmembrane region" description="Helical" evidence="5">
    <location>
        <begin position="376"/>
        <end position="395"/>
    </location>
</feature>
<dbReference type="Gene3D" id="1.20.1250.20">
    <property type="entry name" value="MFS general substrate transporter like domains"/>
    <property type="match status" value="1"/>
</dbReference>
<feature type="domain" description="Major facilitator superfamily (MFS) profile" evidence="6">
    <location>
        <begin position="24"/>
        <end position="430"/>
    </location>
</feature>
<feature type="transmembrane region" description="Helical" evidence="5">
    <location>
        <begin position="21"/>
        <end position="40"/>
    </location>
</feature>
<gene>
    <name evidence="7" type="primary">naiP_1</name>
    <name evidence="7" type="ORF">NRB20_00830</name>
</gene>
<evidence type="ECO:0000313" key="7">
    <source>
        <dbReference type="EMBL" id="MQY17020.1"/>
    </source>
</evidence>
<dbReference type="InterPro" id="IPR036259">
    <property type="entry name" value="MFS_trans_sf"/>
</dbReference>
<protein>
    <submittedName>
        <fullName evidence="7">Putative niacin/nicotinamide transporter NaiP</fullName>
    </submittedName>
</protein>
<dbReference type="PANTHER" id="PTHR23508">
    <property type="entry name" value="CARBOXYLIC ACID TRANSPORTER PROTEIN HOMOLOG"/>
    <property type="match status" value="1"/>
</dbReference>
<dbReference type="SUPFAM" id="SSF103473">
    <property type="entry name" value="MFS general substrate transporter"/>
    <property type="match status" value="1"/>
</dbReference>
<dbReference type="InterPro" id="IPR020846">
    <property type="entry name" value="MFS_dom"/>
</dbReference>
<dbReference type="InterPro" id="IPR005828">
    <property type="entry name" value="MFS_sugar_transport-like"/>
</dbReference>
<feature type="transmembrane region" description="Helical" evidence="5">
    <location>
        <begin position="317"/>
        <end position="337"/>
    </location>
</feature>
<proteinExistence type="predicted"/>
<organism evidence="7 8">
    <name type="scientific">Nocardia macrotermitis</name>
    <dbReference type="NCBI Taxonomy" id="2585198"/>
    <lineage>
        <taxon>Bacteria</taxon>
        <taxon>Bacillati</taxon>
        <taxon>Actinomycetota</taxon>
        <taxon>Actinomycetes</taxon>
        <taxon>Mycobacteriales</taxon>
        <taxon>Nocardiaceae</taxon>
        <taxon>Nocardia</taxon>
    </lineage>
</organism>
<feature type="transmembrane region" description="Helical" evidence="5">
    <location>
        <begin position="284"/>
        <end position="305"/>
    </location>
</feature>
<feature type="transmembrane region" description="Helical" evidence="5">
    <location>
        <begin position="247"/>
        <end position="264"/>
    </location>
</feature>
<keyword evidence="2 5" id="KW-0812">Transmembrane</keyword>
<comment type="caution">
    <text evidence="7">The sequence shown here is derived from an EMBL/GenBank/DDBJ whole genome shotgun (WGS) entry which is preliminary data.</text>
</comment>
<dbReference type="Proteomes" id="UP000438448">
    <property type="component" value="Unassembled WGS sequence"/>
</dbReference>